<organism evidence="3 4">
    <name type="scientific">Speluncibacter jeojiensis</name>
    <dbReference type="NCBI Taxonomy" id="2710754"/>
    <lineage>
        <taxon>Bacteria</taxon>
        <taxon>Bacillati</taxon>
        <taxon>Actinomycetota</taxon>
        <taxon>Actinomycetes</taxon>
        <taxon>Mycobacteriales</taxon>
        <taxon>Speluncibacteraceae</taxon>
        <taxon>Speluncibacter</taxon>
    </lineage>
</organism>
<dbReference type="PANTHER" id="PTHR47572:SF4">
    <property type="entry name" value="LACTONASE DRP35"/>
    <property type="match status" value="1"/>
</dbReference>
<evidence type="ECO:0000313" key="4">
    <source>
        <dbReference type="Proteomes" id="UP001152755"/>
    </source>
</evidence>
<keyword evidence="2" id="KW-0732">Signal</keyword>
<proteinExistence type="inferred from homology"/>
<dbReference type="SUPFAM" id="SSF63829">
    <property type="entry name" value="Calcium-dependent phosphotriesterase"/>
    <property type="match status" value="1"/>
</dbReference>
<feature type="signal peptide" evidence="2">
    <location>
        <begin position="1"/>
        <end position="17"/>
    </location>
</feature>
<feature type="chain" id="PRO_5040846159" description="SMP-30/Gluconolactonase/LRE-like region domain-containing protein" evidence="2">
    <location>
        <begin position="18"/>
        <end position="302"/>
    </location>
</feature>
<accession>A0A9X4RCZ2</accession>
<reference evidence="3" key="1">
    <citation type="submission" date="2022-08" db="EMBL/GenBank/DDBJ databases">
        <title>Genome analysis of Corynebacteriales strain.</title>
        <authorList>
            <person name="Lee S.D."/>
        </authorList>
    </citation>
    <scope>NUCLEOTIDE SEQUENCE</scope>
    <source>
        <strain evidence="3">D3-21</strain>
    </source>
</reference>
<evidence type="ECO:0000313" key="3">
    <source>
        <dbReference type="EMBL" id="MDG3014360.1"/>
    </source>
</evidence>
<keyword evidence="4" id="KW-1185">Reference proteome</keyword>
<evidence type="ECO:0008006" key="5">
    <source>
        <dbReference type="Google" id="ProtNLM"/>
    </source>
</evidence>
<evidence type="ECO:0000256" key="1">
    <source>
        <dbReference type="ARBA" id="ARBA00008853"/>
    </source>
</evidence>
<dbReference type="InterPro" id="IPR051262">
    <property type="entry name" value="SMP-30/CGR1_Lactonase"/>
</dbReference>
<evidence type="ECO:0000256" key="2">
    <source>
        <dbReference type="SAM" id="SignalP"/>
    </source>
</evidence>
<comment type="caution">
    <text evidence="3">The sequence shown here is derived from an EMBL/GenBank/DDBJ whole genome shotgun (WGS) entry which is preliminary data.</text>
</comment>
<dbReference type="Gene3D" id="2.120.10.30">
    <property type="entry name" value="TolB, C-terminal domain"/>
    <property type="match status" value="3"/>
</dbReference>
<dbReference type="RefSeq" id="WP_332519543.1">
    <property type="nucleotide sequence ID" value="NZ_JANRHA010000003.1"/>
</dbReference>
<dbReference type="AlphaFoldDB" id="A0A9X4RCZ2"/>
<dbReference type="Proteomes" id="UP001152755">
    <property type="component" value="Unassembled WGS sequence"/>
</dbReference>
<dbReference type="InterPro" id="IPR011042">
    <property type="entry name" value="6-blade_b-propeller_TolB-like"/>
</dbReference>
<protein>
    <recommendedName>
        <fullName evidence="5">SMP-30/Gluconolactonase/LRE-like region domain-containing protein</fullName>
    </recommendedName>
</protein>
<sequence>MVTAATGVVMAAAPASAAPAGGCTPATATTAIPFTTPVLDWSENVGYDAGGNLWVTRELRDEVQRYDSAGRVTATVPVTSPGAVRLGPDGLMYVASGDTPTNLLPGSRRGSVVRFDPNSPAPRPQPFVTGLGMPNGMAFDDAGNLYVADSASGVVRVRPDGTVDAAWTAQSPKNFDFGAGVDGYSMNGIVVQGEALYVTVSESMTGRVLRIPIDAPSRATVVANLTLGPLRVPALPDDLAAAPDGALYIATTTGQLMRLDSRTGVTCAVLSGEPMTSVAFVPGAPDQLMVGTESGDVLRVLI</sequence>
<name>A0A9X4RCZ2_9ACTN</name>
<dbReference type="PANTHER" id="PTHR47572">
    <property type="entry name" value="LIPOPROTEIN-RELATED"/>
    <property type="match status" value="1"/>
</dbReference>
<comment type="similarity">
    <text evidence="1">Belongs to the SMP-30/CGR1 family.</text>
</comment>
<gene>
    <name evidence="3" type="ORF">NVS88_07290</name>
</gene>
<dbReference type="EMBL" id="JANRHA010000003">
    <property type="protein sequence ID" value="MDG3014360.1"/>
    <property type="molecule type" value="Genomic_DNA"/>
</dbReference>